<evidence type="ECO:0000256" key="4">
    <source>
        <dbReference type="ARBA" id="ARBA00023163"/>
    </source>
</evidence>
<dbReference type="InterPro" id="IPR050937">
    <property type="entry name" value="TEC1_TEAD_TF"/>
</dbReference>
<dbReference type="GO" id="GO:0005667">
    <property type="term" value="C:transcription regulator complex"/>
    <property type="evidence" value="ECO:0007669"/>
    <property type="project" value="TreeGrafter"/>
</dbReference>
<dbReference type="AlphaFoldDB" id="A0A9N9LW23"/>
<feature type="DNA-binding region" description="TEA" evidence="6">
    <location>
        <begin position="165"/>
        <end position="251"/>
    </location>
</feature>
<evidence type="ECO:0000259" key="8">
    <source>
        <dbReference type="PROSITE" id="PS51088"/>
    </source>
</evidence>
<feature type="region of interest" description="Disordered" evidence="7">
    <location>
        <begin position="112"/>
        <end position="148"/>
    </location>
</feature>
<dbReference type="GO" id="GO:0000978">
    <property type="term" value="F:RNA polymerase II cis-regulatory region sequence-specific DNA binding"/>
    <property type="evidence" value="ECO:0007669"/>
    <property type="project" value="TreeGrafter"/>
</dbReference>
<evidence type="ECO:0000256" key="3">
    <source>
        <dbReference type="ARBA" id="ARBA00023015"/>
    </source>
</evidence>
<evidence type="ECO:0000256" key="2">
    <source>
        <dbReference type="ARBA" id="ARBA00008421"/>
    </source>
</evidence>
<feature type="compositionally biased region" description="Polar residues" evidence="7">
    <location>
        <begin position="1"/>
        <end position="19"/>
    </location>
</feature>
<feature type="region of interest" description="Disordered" evidence="7">
    <location>
        <begin position="31"/>
        <end position="66"/>
    </location>
</feature>
<evidence type="ECO:0000313" key="9">
    <source>
        <dbReference type="EMBL" id="CAG8982204.1"/>
    </source>
</evidence>
<gene>
    <name evidence="9" type="ORF">HYALB_00003640</name>
</gene>
<dbReference type="PROSITE" id="PS51088">
    <property type="entry name" value="TEA_2"/>
    <property type="match status" value="1"/>
</dbReference>
<dbReference type="GO" id="GO:0000981">
    <property type="term" value="F:DNA-binding transcription factor activity, RNA polymerase II-specific"/>
    <property type="evidence" value="ECO:0007669"/>
    <property type="project" value="TreeGrafter"/>
</dbReference>
<keyword evidence="3" id="KW-0805">Transcription regulation</keyword>
<dbReference type="Pfam" id="PF01285">
    <property type="entry name" value="TEA"/>
    <property type="match status" value="1"/>
</dbReference>
<dbReference type="Proteomes" id="UP000701801">
    <property type="component" value="Unassembled WGS sequence"/>
</dbReference>
<protein>
    <recommendedName>
        <fullName evidence="8">TEA domain-containing protein</fullName>
    </recommendedName>
</protein>
<comment type="subcellular location">
    <subcellularLocation>
        <location evidence="1">Nucleus</location>
    </subcellularLocation>
</comment>
<evidence type="ECO:0000313" key="10">
    <source>
        <dbReference type="Proteomes" id="UP000701801"/>
    </source>
</evidence>
<feature type="compositionally biased region" description="Basic and acidic residues" evidence="7">
    <location>
        <begin position="822"/>
        <end position="832"/>
    </location>
</feature>
<feature type="region of interest" description="Disordered" evidence="7">
    <location>
        <begin position="1"/>
        <end position="20"/>
    </location>
</feature>
<comment type="similarity">
    <text evidence="2">Belongs to the TEC1 family.</text>
</comment>
<proteinExistence type="inferred from homology"/>
<sequence>MARTQYSWMVPSNDSNQLSLDDHSEYSQLASRQPLTESHGNSQEHSFAPVGLHHDDKDYPQQSEGHNVDPFRIVLDINCHDCEPCLTGRYNSCEKPVISNFLNRPTNPICPTPTVPSLPPHQSLGQTCEQRRERTRRRRQRKYQRNPIVESEHYQAYRARQVRDGHKQDAKWPHQLEMAFLDALLYIPPMGRRKFSYQGKPHGRNELIKEYLWISYLESLAPGEVPDETMKRTRKQVSSHIQVLKTFFKDHPACKLNDRQLFPESKDPKNGFHESFKNDPCLKALSEGRLPGKRYDDYDEISQSSVKPALFWLLITSEPVPAGSEQDLYCSHSESVLHKYTTLQGQRPGDSIESLLNWRQRYPYFENTYLTALRSSLPCEVIHMDVPLSLMSIHPPNGSELVAWTEISVSGNNRTLEQSSMWQSVTALSKPQALCRDNEPAVERRGSLLQVLSTSPQETRCKLPFPAQPWAQAFTSLANISEQTSSSPETIQALLNEVSMFQEVQYSPESGMPFITRALILWTFRQPREGESSSTTWRYLDCQELARRKCMSPDPGQGQRMNALMSQNFNSLIDNTHGLSGQQQNILDPFIQHHNSAHQNTGLATPPATAGLNSPFGSQQTSFTFGAFSQPQSGFDIPSENLSFASVTTVDSESTLVGSEGANIDSFLANNGLAGFDGTQLSHQSNAWNVTEGYDHDPTWAYAHLPTNETTQLECWQDLGDNAKPSQGWGEEGNIEIEDTQVWSGVTEGGVVERVKELEWVVEAPGHADSGWTDQDQAGSDGGDDGQEDNSNTGFEDWDEIQDIQEHDAMPGVGAVNNDDGFGDHPVLKHEPSIGAGWENVEVDDFDYSRLEELK</sequence>
<accession>A0A9N9LW23</accession>
<dbReference type="EMBL" id="CAJVRM010000574">
    <property type="protein sequence ID" value="CAG8982204.1"/>
    <property type="molecule type" value="Genomic_DNA"/>
</dbReference>
<name>A0A9N9LW23_9HELO</name>
<feature type="compositionally biased region" description="Basic residues" evidence="7">
    <location>
        <begin position="133"/>
        <end position="144"/>
    </location>
</feature>
<feature type="region of interest" description="Disordered" evidence="7">
    <location>
        <begin position="765"/>
        <end position="835"/>
    </location>
</feature>
<dbReference type="InterPro" id="IPR038096">
    <property type="entry name" value="TEA/ATTS_sf"/>
</dbReference>
<reference evidence="9" key="1">
    <citation type="submission" date="2021-07" db="EMBL/GenBank/DDBJ databases">
        <authorList>
            <person name="Durling M."/>
        </authorList>
    </citation>
    <scope>NUCLEOTIDE SEQUENCE</scope>
</reference>
<feature type="compositionally biased region" description="Polar residues" evidence="7">
    <location>
        <begin position="31"/>
        <end position="45"/>
    </location>
</feature>
<evidence type="ECO:0000256" key="5">
    <source>
        <dbReference type="ARBA" id="ARBA00023242"/>
    </source>
</evidence>
<keyword evidence="10" id="KW-1185">Reference proteome</keyword>
<dbReference type="PANTHER" id="PTHR11834">
    <property type="entry name" value="TRANSCRIPTIONAL ENHANCER FACTOR TEF RELATED"/>
    <property type="match status" value="1"/>
</dbReference>
<keyword evidence="5" id="KW-0539">Nucleus</keyword>
<keyword evidence="4" id="KW-0804">Transcription</keyword>
<dbReference type="GO" id="GO:0005634">
    <property type="term" value="C:nucleus"/>
    <property type="evidence" value="ECO:0007669"/>
    <property type="project" value="UniProtKB-SubCell"/>
</dbReference>
<dbReference type="PANTHER" id="PTHR11834:SF0">
    <property type="entry name" value="PROTEIN SCALLOPED"/>
    <property type="match status" value="1"/>
</dbReference>
<dbReference type="InterPro" id="IPR000818">
    <property type="entry name" value="TEA/ATTS_dom"/>
</dbReference>
<dbReference type="Gene3D" id="6.10.20.40">
    <property type="entry name" value="TEA/ATTS domain"/>
    <property type="match status" value="1"/>
</dbReference>
<dbReference type="SMART" id="SM00426">
    <property type="entry name" value="TEA"/>
    <property type="match status" value="1"/>
</dbReference>
<organism evidence="9 10">
    <name type="scientific">Hymenoscyphus albidus</name>
    <dbReference type="NCBI Taxonomy" id="595503"/>
    <lineage>
        <taxon>Eukaryota</taxon>
        <taxon>Fungi</taxon>
        <taxon>Dikarya</taxon>
        <taxon>Ascomycota</taxon>
        <taxon>Pezizomycotina</taxon>
        <taxon>Leotiomycetes</taxon>
        <taxon>Helotiales</taxon>
        <taxon>Helotiaceae</taxon>
        <taxon>Hymenoscyphus</taxon>
    </lineage>
</organism>
<evidence type="ECO:0000256" key="1">
    <source>
        <dbReference type="ARBA" id="ARBA00004123"/>
    </source>
</evidence>
<evidence type="ECO:0000256" key="7">
    <source>
        <dbReference type="SAM" id="MobiDB-lite"/>
    </source>
</evidence>
<comment type="caution">
    <text evidence="9">The sequence shown here is derived from an EMBL/GenBank/DDBJ whole genome shotgun (WGS) entry which is preliminary data.</text>
</comment>
<feature type="domain" description="TEA" evidence="8">
    <location>
        <begin position="165"/>
        <end position="251"/>
    </location>
</feature>
<dbReference type="OrthoDB" id="10006572at2759"/>
<evidence type="ECO:0000256" key="6">
    <source>
        <dbReference type="PROSITE-ProRule" id="PRU00505"/>
    </source>
</evidence>